<gene>
    <name evidence="10" type="ordered locus">Halha_1787</name>
</gene>
<feature type="transmembrane region" description="Helical" evidence="7">
    <location>
        <begin position="96"/>
        <end position="116"/>
    </location>
</feature>
<sequence>MLALIFLSGLIVGSFLNVLIYRLPQGEGVAVSRSYCPKCKTKLAALDLVPVLSYLLLRGRCRYCNTKVSRQYPLVELVTGGLVVGLFQQYHLSSQFMTYSLLVALLIVASVIDFKLMIIPNKITYLGIISGLLASVVFNHISVRASLLGLLIPAGLLLIIALVGGMGLGDVKLVAMIGSFIGLRDTLVGIFFGSLIGSILGVGLISLGIKNRKSRIPFGPFIAIGTILVLLFREPIINFYFQLY</sequence>
<feature type="transmembrane region" description="Helical" evidence="7">
    <location>
        <begin position="147"/>
        <end position="166"/>
    </location>
</feature>
<evidence type="ECO:0000256" key="3">
    <source>
        <dbReference type="ARBA" id="ARBA00022475"/>
    </source>
</evidence>
<keyword evidence="5 7" id="KW-1133">Transmembrane helix</keyword>
<dbReference type="Pfam" id="PF06750">
    <property type="entry name" value="A24_N_bact"/>
    <property type="match status" value="1"/>
</dbReference>
<dbReference type="MEROPS" id="A24.019"/>
<keyword evidence="4 7" id="KW-0812">Transmembrane</keyword>
<dbReference type="STRING" id="748449.Halha_1787"/>
<comment type="subcellular location">
    <subcellularLocation>
        <location evidence="1">Cell membrane</location>
        <topology evidence="1">Multi-pass membrane protein</topology>
    </subcellularLocation>
</comment>
<evidence type="ECO:0000259" key="9">
    <source>
        <dbReference type="Pfam" id="PF06750"/>
    </source>
</evidence>
<keyword evidence="3" id="KW-1003">Cell membrane</keyword>
<evidence type="ECO:0000256" key="1">
    <source>
        <dbReference type="ARBA" id="ARBA00004651"/>
    </source>
</evidence>
<dbReference type="Proteomes" id="UP000010880">
    <property type="component" value="Chromosome"/>
</dbReference>
<dbReference type="PATRIC" id="fig|748449.3.peg.1740"/>
<accession>L0KCC0</accession>
<dbReference type="HOGENOM" id="CLU_057101_0_1_9"/>
<evidence type="ECO:0000256" key="7">
    <source>
        <dbReference type="SAM" id="Phobius"/>
    </source>
</evidence>
<reference evidence="11" key="1">
    <citation type="submission" date="2012-02" db="EMBL/GenBank/DDBJ databases">
        <title>The complete genome of Halobacteroides halobius DSM 5150.</title>
        <authorList>
            <person name="Lucas S."/>
            <person name="Copeland A."/>
            <person name="Lapidus A."/>
            <person name="Glavina del Rio T."/>
            <person name="Dalin E."/>
            <person name="Tice H."/>
            <person name="Bruce D."/>
            <person name="Goodwin L."/>
            <person name="Pitluck S."/>
            <person name="Peters L."/>
            <person name="Mikhailova N."/>
            <person name="Gu W."/>
            <person name="Kyrpides N."/>
            <person name="Mavromatis K."/>
            <person name="Ivanova N."/>
            <person name="Brettin T."/>
            <person name="Detter J.C."/>
            <person name="Han C."/>
            <person name="Larimer F."/>
            <person name="Land M."/>
            <person name="Hauser L."/>
            <person name="Markowitz V."/>
            <person name="Cheng J.-F."/>
            <person name="Hugenholtz P."/>
            <person name="Woyke T."/>
            <person name="Wu D."/>
            <person name="Tindall B."/>
            <person name="Pomrenke H."/>
            <person name="Brambilla E."/>
            <person name="Klenk H.-P."/>
            <person name="Eisen J.A."/>
        </authorList>
    </citation>
    <scope>NUCLEOTIDE SEQUENCE [LARGE SCALE GENOMIC DNA]</scope>
    <source>
        <strain evidence="11">ATCC 35273 / DSM 5150 / MD-1</strain>
    </source>
</reference>
<dbReference type="PANTHER" id="PTHR30487:SF0">
    <property type="entry name" value="PREPILIN LEADER PEPTIDASE_N-METHYLTRANSFERASE-RELATED"/>
    <property type="match status" value="1"/>
</dbReference>
<evidence type="ECO:0000313" key="11">
    <source>
        <dbReference type="Proteomes" id="UP000010880"/>
    </source>
</evidence>
<feature type="domain" description="Prepilin type IV endopeptidase peptidase" evidence="8">
    <location>
        <begin position="101"/>
        <end position="202"/>
    </location>
</feature>
<dbReference type="PANTHER" id="PTHR30487">
    <property type="entry name" value="TYPE 4 PREPILIN-LIKE PROTEINS LEADER PEPTIDE-PROCESSING ENZYME"/>
    <property type="match status" value="1"/>
</dbReference>
<dbReference type="GO" id="GO:0005886">
    <property type="term" value="C:plasma membrane"/>
    <property type="evidence" value="ECO:0007669"/>
    <property type="project" value="UniProtKB-SubCell"/>
</dbReference>
<keyword evidence="11" id="KW-1185">Reference proteome</keyword>
<dbReference type="Gene3D" id="1.20.120.1220">
    <property type="match status" value="1"/>
</dbReference>
<dbReference type="eggNOG" id="COG1989">
    <property type="taxonomic scope" value="Bacteria"/>
</dbReference>
<proteinExistence type="inferred from homology"/>
<organism evidence="10 11">
    <name type="scientific">Halobacteroides halobius (strain ATCC 35273 / DSM 5150 / MD-1)</name>
    <dbReference type="NCBI Taxonomy" id="748449"/>
    <lineage>
        <taxon>Bacteria</taxon>
        <taxon>Bacillati</taxon>
        <taxon>Bacillota</taxon>
        <taxon>Clostridia</taxon>
        <taxon>Halanaerobiales</taxon>
        <taxon>Halobacteroidaceae</taxon>
        <taxon>Halobacteroides</taxon>
    </lineage>
</organism>
<evidence type="ECO:0000313" key="10">
    <source>
        <dbReference type="EMBL" id="AGB41723.1"/>
    </source>
</evidence>
<comment type="similarity">
    <text evidence="2">Belongs to the peptidase A24 family.</text>
</comment>
<keyword evidence="6 7" id="KW-0472">Membrane</keyword>
<evidence type="ECO:0000256" key="5">
    <source>
        <dbReference type="ARBA" id="ARBA00022989"/>
    </source>
</evidence>
<dbReference type="GO" id="GO:0006465">
    <property type="term" value="P:signal peptide processing"/>
    <property type="evidence" value="ECO:0007669"/>
    <property type="project" value="TreeGrafter"/>
</dbReference>
<feature type="transmembrane region" description="Helical" evidence="7">
    <location>
        <begin position="221"/>
        <end position="241"/>
    </location>
</feature>
<evidence type="ECO:0000259" key="8">
    <source>
        <dbReference type="Pfam" id="PF01478"/>
    </source>
</evidence>
<evidence type="ECO:0000256" key="6">
    <source>
        <dbReference type="ARBA" id="ARBA00023136"/>
    </source>
</evidence>
<evidence type="ECO:0000256" key="4">
    <source>
        <dbReference type="ARBA" id="ARBA00022692"/>
    </source>
</evidence>
<dbReference type="InterPro" id="IPR000045">
    <property type="entry name" value="Prepilin_IV_endopep_pep"/>
</dbReference>
<dbReference type="KEGG" id="hhl:Halha_1787"/>
<dbReference type="InterPro" id="IPR050882">
    <property type="entry name" value="Prepilin_peptidase/N-MTase"/>
</dbReference>
<feature type="transmembrane region" description="Helical" evidence="7">
    <location>
        <begin position="187"/>
        <end position="209"/>
    </location>
</feature>
<dbReference type="RefSeq" id="WP_015327439.1">
    <property type="nucleotide sequence ID" value="NC_019978.1"/>
</dbReference>
<feature type="transmembrane region" description="Helical" evidence="7">
    <location>
        <begin position="123"/>
        <end position="141"/>
    </location>
</feature>
<feature type="domain" description="Prepilin peptidase A24 N-terminal" evidence="9">
    <location>
        <begin position="8"/>
        <end position="88"/>
    </location>
</feature>
<dbReference type="OrthoDB" id="9789291at2"/>
<dbReference type="Pfam" id="PF01478">
    <property type="entry name" value="Peptidase_A24"/>
    <property type="match status" value="1"/>
</dbReference>
<dbReference type="EMBL" id="CP003359">
    <property type="protein sequence ID" value="AGB41723.1"/>
    <property type="molecule type" value="Genomic_DNA"/>
</dbReference>
<name>L0KCC0_HALHC</name>
<dbReference type="InterPro" id="IPR010627">
    <property type="entry name" value="Prepilin_pept_A24_N"/>
</dbReference>
<evidence type="ECO:0000256" key="2">
    <source>
        <dbReference type="ARBA" id="ARBA00005801"/>
    </source>
</evidence>
<protein>
    <submittedName>
        <fullName evidence="10">Prepilin signal peptidase PulO-like peptidase</fullName>
    </submittedName>
</protein>
<dbReference type="AlphaFoldDB" id="L0KCC0"/>
<dbReference type="GO" id="GO:0004190">
    <property type="term" value="F:aspartic-type endopeptidase activity"/>
    <property type="evidence" value="ECO:0007669"/>
    <property type="project" value="InterPro"/>
</dbReference>